<dbReference type="InterPro" id="IPR021765">
    <property type="entry name" value="UstYa-like"/>
</dbReference>
<dbReference type="PANTHER" id="PTHR33365">
    <property type="entry name" value="YALI0B05434P"/>
    <property type="match status" value="1"/>
</dbReference>
<dbReference type="AlphaFoldDB" id="A0A2H4S8B3"/>
<dbReference type="PANTHER" id="PTHR33365:SF4">
    <property type="entry name" value="CYCLOCHLOROTINE BIOSYNTHESIS PROTEIN O"/>
    <property type="match status" value="1"/>
</dbReference>
<dbReference type="GO" id="GO:0043386">
    <property type="term" value="P:mycotoxin biosynthetic process"/>
    <property type="evidence" value="ECO:0007669"/>
    <property type="project" value="InterPro"/>
</dbReference>
<sequence>MSTSEDEASSREPFLKNEVDTELDSLTYYSPPQAKHRVAARVRTWPLIFSTVFFAVTTALLLFRSHTGTGSHAHTPLCVDNPRGIPLGPANEGEEENYRGIDMTFTGALTWNSSGDLINEYVPGQRRWVGEPTPYLDEAWDGLEEFWTVLLEGDEADNVRDQTLLQNGYWVTGLDVFHQLHCLDSLRRATYPEAYEHEGSPHHWHLHINHCIDYLRQAIMCHGDTSPMQFKWHPNAQRYGPDFASTRFCRRKFDDIVEWSRARTPQARRGTMGKETARNGINIYNETIAGVDPHWLETKPDSKKST</sequence>
<dbReference type="OrthoDB" id="3687641at2759"/>
<dbReference type="EMBL" id="CP023322">
    <property type="protein sequence ID" value="ATY59345.1"/>
    <property type="molecule type" value="Genomic_DNA"/>
</dbReference>
<dbReference type="Proteomes" id="UP000323067">
    <property type="component" value="Chromosome iv"/>
</dbReference>
<protein>
    <recommendedName>
        <fullName evidence="6">Tat pathway signal sequence</fullName>
    </recommendedName>
</protein>
<name>A0A2H4S8B3_CORMI</name>
<evidence type="ECO:0000256" key="2">
    <source>
        <dbReference type="ARBA" id="ARBA00035112"/>
    </source>
</evidence>
<proteinExistence type="inferred from homology"/>
<dbReference type="Pfam" id="PF11807">
    <property type="entry name" value="UstYa"/>
    <property type="match status" value="1"/>
</dbReference>
<keyword evidence="3" id="KW-1133">Transmembrane helix</keyword>
<comment type="similarity">
    <text evidence="2">Belongs to the ustYa family.</text>
</comment>
<reference evidence="4 5" key="1">
    <citation type="journal article" date="2017" name="BMC Genomics">
        <title>Chromosome level assembly and secondary metabolite potential of the parasitic fungus Cordyceps militaris.</title>
        <authorList>
            <person name="Kramer G.J."/>
            <person name="Nodwell J.R."/>
        </authorList>
    </citation>
    <scope>NUCLEOTIDE SEQUENCE [LARGE SCALE GENOMIC DNA]</scope>
    <source>
        <strain evidence="4 5">ATCC 34164</strain>
    </source>
</reference>
<gene>
    <name evidence="4" type="ORF">A9K55_003663</name>
</gene>
<keyword evidence="3" id="KW-0472">Membrane</keyword>
<evidence type="ECO:0000313" key="4">
    <source>
        <dbReference type="EMBL" id="ATY59345.1"/>
    </source>
</evidence>
<dbReference type="VEuPathDB" id="FungiDB:A9K55_003663"/>
<dbReference type="VEuPathDB" id="FungiDB:CCM_06306"/>
<organism evidence="4 5">
    <name type="scientific">Cordyceps militaris</name>
    <name type="common">Caterpillar fungus</name>
    <name type="synonym">Clavaria militaris</name>
    <dbReference type="NCBI Taxonomy" id="73501"/>
    <lineage>
        <taxon>Eukaryota</taxon>
        <taxon>Fungi</taxon>
        <taxon>Dikarya</taxon>
        <taxon>Ascomycota</taxon>
        <taxon>Pezizomycotina</taxon>
        <taxon>Sordariomycetes</taxon>
        <taxon>Hypocreomycetidae</taxon>
        <taxon>Hypocreales</taxon>
        <taxon>Cordycipitaceae</taxon>
        <taxon>Cordyceps</taxon>
    </lineage>
</organism>
<feature type="transmembrane region" description="Helical" evidence="3">
    <location>
        <begin position="45"/>
        <end position="63"/>
    </location>
</feature>
<comment type="pathway">
    <text evidence="1">Mycotoxin biosynthesis.</text>
</comment>
<keyword evidence="3" id="KW-0812">Transmembrane</keyword>
<evidence type="ECO:0000256" key="3">
    <source>
        <dbReference type="SAM" id="Phobius"/>
    </source>
</evidence>
<evidence type="ECO:0008006" key="6">
    <source>
        <dbReference type="Google" id="ProtNLM"/>
    </source>
</evidence>
<evidence type="ECO:0000256" key="1">
    <source>
        <dbReference type="ARBA" id="ARBA00004685"/>
    </source>
</evidence>
<accession>A0A2H4S8B3</accession>
<evidence type="ECO:0000313" key="5">
    <source>
        <dbReference type="Proteomes" id="UP000323067"/>
    </source>
</evidence>